<dbReference type="InterPro" id="IPR005467">
    <property type="entry name" value="His_kinase_dom"/>
</dbReference>
<evidence type="ECO:0000256" key="4">
    <source>
        <dbReference type="ARBA" id="ARBA00022679"/>
    </source>
</evidence>
<dbReference type="CDD" id="cd00082">
    <property type="entry name" value="HisKA"/>
    <property type="match status" value="1"/>
</dbReference>
<dbReference type="InterPro" id="IPR036097">
    <property type="entry name" value="HisK_dim/P_sf"/>
</dbReference>
<accession>A0A9N8HJ96</accession>
<dbReference type="AlphaFoldDB" id="A0A9N8HJ96"/>
<organism evidence="9 10">
    <name type="scientific">Seminavis robusta</name>
    <dbReference type="NCBI Taxonomy" id="568900"/>
    <lineage>
        <taxon>Eukaryota</taxon>
        <taxon>Sar</taxon>
        <taxon>Stramenopiles</taxon>
        <taxon>Ochrophyta</taxon>
        <taxon>Bacillariophyta</taxon>
        <taxon>Bacillariophyceae</taxon>
        <taxon>Bacillariophycidae</taxon>
        <taxon>Naviculales</taxon>
        <taxon>Naviculaceae</taxon>
        <taxon>Seminavis</taxon>
    </lineage>
</organism>
<dbReference type="InterPro" id="IPR001789">
    <property type="entry name" value="Sig_transdc_resp-reg_receiver"/>
</dbReference>
<keyword evidence="10" id="KW-1185">Reference proteome</keyword>
<dbReference type="Gene3D" id="3.40.50.2300">
    <property type="match status" value="2"/>
</dbReference>
<feature type="domain" description="Histidine kinase" evidence="7">
    <location>
        <begin position="250"/>
        <end position="480"/>
    </location>
</feature>
<dbReference type="Pfam" id="PF00072">
    <property type="entry name" value="Response_reg"/>
    <property type="match status" value="1"/>
</dbReference>
<dbReference type="Proteomes" id="UP001153069">
    <property type="component" value="Unassembled WGS sequence"/>
</dbReference>
<dbReference type="InterPro" id="IPR011006">
    <property type="entry name" value="CheY-like_superfamily"/>
</dbReference>
<dbReference type="EMBL" id="CAICTM010000677">
    <property type="protein sequence ID" value="CAB9514842.1"/>
    <property type="molecule type" value="Genomic_DNA"/>
</dbReference>
<dbReference type="InterPro" id="IPR003594">
    <property type="entry name" value="HATPase_dom"/>
</dbReference>
<dbReference type="CDD" id="cd17546">
    <property type="entry name" value="REC_hyHK_CKI1_RcsC-like"/>
    <property type="match status" value="1"/>
</dbReference>
<evidence type="ECO:0000259" key="8">
    <source>
        <dbReference type="PROSITE" id="PS50110"/>
    </source>
</evidence>
<dbReference type="Pfam" id="PF02518">
    <property type="entry name" value="HATPase_c"/>
    <property type="match status" value="1"/>
</dbReference>
<feature type="modified residue" description="4-aspartylphosphate" evidence="6">
    <location>
        <position position="587"/>
    </location>
</feature>
<dbReference type="Pfam" id="PF00512">
    <property type="entry name" value="HisKA"/>
    <property type="match status" value="1"/>
</dbReference>
<evidence type="ECO:0000256" key="3">
    <source>
        <dbReference type="ARBA" id="ARBA00022553"/>
    </source>
</evidence>
<dbReference type="PROSITE" id="PS50109">
    <property type="entry name" value="HIS_KIN"/>
    <property type="match status" value="1"/>
</dbReference>
<dbReference type="SMART" id="SM00387">
    <property type="entry name" value="HATPase_c"/>
    <property type="match status" value="1"/>
</dbReference>
<evidence type="ECO:0000256" key="6">
    <source>
        <dbReference type="PROSITE-ProRule" id="PRU00169"/>
    </source>
</evidence>
<dbReference type="SUPFAM" id="SSF55874">
    <property type="entry name" value="ATPase domain of HSP90 chaperone/DNA topoisomerase II/histidine kinase"/>
    <property type="match status" value="1"/>
</dbReference>
<keyword evidence="4" id="KW-0808">Transferase</keyword>
<dbReference type="SUPFAM" id="SSF52172">
    <property type="entry name" value="CheY-like"/>
    <property type="match status" value="2"/>
</dbReference>
<dbReference type="InterPro" id="IPR003661">
    <property type="entry name" value="HisK_dim/P_dom"/>
</dbReference>
<evidence type="ECO:0000256" key="2">
    <source>
        <dbReference type="ARBA" id="ARBA00012438"/>
    </source>
</evidence>
<dbReference type="Gene3D" id="1.10.287.130">
    <property type="match status" value="1"/>
</dbReference>
<dbReference type="SMART" id="SM00388">
    <property type="entry name" value="HisKA"/>
    <property type="match status" value="1"/>
</dbReference>
<name>A0A9N8HJ96_9STRA</name>
<evidence type="ECO:0000313" key="10">
    <source>
        <dbReference type="Proteomes" id="UP001153069"/>
    </source>
</evidence>
<dbReference type="SUPFAM" id="SSF47384">
    <property type="entry name" value="Homodimeric domain of signal transducing histidine kinase"/>
    <property type="match status" value="1"/>
</dbReference>
<keyword evidence="3 6" id="KW-0597">Phosphoprotein</keyword>
<evidence type="ECO:0000256" key="5">
    <source>
        <dbReference type="ARBA" id="ARBA00022777"/>
    </source>
</evidence>
<dbReference type="OrthoDB" id="21225at2759"/>
<evidence type="ECO:0000313" key="9">
    <source>
        <dbReference type="EMBL" id="CAB9514842.1"/>
    </source>
</evidence>
<protein>
    <recommendedName>
        <fullName evidence="2">histidine kinase</fullName>
        <ecNumber evidence="2">2.7.13.3</ecNumber>
    </recommendedName>
</protein>
<comment type="caution">
    <text evidence="9">The sequence shown here is derived from an EMBL/GenBank/DDBJ whole genome shotgun (WGS) entry which is preliminary data.</text>
</comment>
<dbReference type="PROSITE" id="PS50110">
    <property type="entry name" value="RESPONSE_REGULATORY"/>
    <property type="match status" value="1"/>
</dbReference>
<feature type="domain" description="Response regulatory" evidence="8">
    <location>
        <begin position="532"/>
        <end position="651"/>
    </location>
</feature>
<gene>
    <name evidence="9" type="ORF">SEMRO_678_G185910.1</name>
</gene>
<dbReference type="PRINTS" id="PR00344">
    <property type="entry name" value="BCTRLSENSOR"/>
</dbReference>
<evidence type="ECO:0000256" key="1">
    <source>
        <dbReference type="ARBA" id="ARBA00000085"/>
    </source>
</evidence>
<keyword evidence="5 9" id="KW-0418">Kinase</keyword>
<dbReference type="GO" id="GO:0000155">
    <property type="term" value="F:phosphorelay sensor kinase activity"/>
    <property type="evidence" value="ECO:0007669"/>
    <property type="project" value="InterPro"/>
</dbReference>
<proteinExistence type="predicted"/>
<evidence type="ECO:0000259" key="7">
    <source>
        <dbReference type="PROSITE" id="PS50109"/>
    </source>
</evidence>
<dbReference type="EC" id="2.7.13.3" evidence="2"/>
<comment type="catalytic activity">
    <reaction evidence="1">
        <text>ATP + protein L-histidine = ADP + protein N-phospho-L-histidine.</text>
        <dbReference type="EC" id="2.7.13.3"/>
    </reaction>
</comment>
<dbReference type="SMART" id="SM00448">
    <property type="entry name" value="REC"/>
    <property type="match status" value="1"/>
</dbReference>
<dbReference type="InterPro" id="IPR004358">
    <property type="entry name" value="Sig_transdc_His_kin-like_C"/>
</dbReference>
<reference evidence="9" key="1">
    <citation type="submission" date="2020-06" db="EMBL/GenBank/DDBJ databases">
        <authorList>
            <consortium name="Plant Systems Biology data submission"/>
        </authorList>
    </citation>
    <scope>NUCLEOTIDE SEQUENCE</scope>
    <source>
        <strain evidence="9">D6</strain>
    </source>
</reference>
<dbReference type="PANTHER" id="PTHR43047:SF64">
    <property type="entry name" value="HISTIDINE KINASE CONTAINING CHEY-HOMOLOGOUS RECEIVER DOMAIN AND PAS DOMAIN-RELATED"/>
    <property type="match status" value="1"/>
</dbReference>
<dbReference type="InterPro" id="IPR036890">
    <property type="entry name" value="HATPase_C_sf"/>
</dbReference>
<dbReference type="Gene3D" id="3.30.565.10">
    <property type="entry name" value="Histidine kinase-like ATPase, C-terminal domain"/>
    <property type="match status" value="1"/>
</dbReference>
<dbReference type="PANTHER" id="PTHR43047">
    <property type="entry name" value="TWO-COMPONENT HISTIDINE PROTEIN KINASE"/>
    <property type="match status" value="1"/>
</dbReference>
<sequence length="801" mass="87510">MEDPAAMVNLVHPDDVPVFTNAVVASMSNLTLFDQTLRLKHAKTGLYKTLLDRSLPYRDQVVHPDTQELQVVTIWKGFIIEKPKLASSSSAANSGEEESQDIINATALLMDSPLIPFFSVNSTTGQIQQWNKVMIQATGFQPTDVQGKSVDSLLSLDKAACCKSSTSTGSLVIETLLEQPKVEATPKGKTGNDVHLILSAHQSSTHNSTCKTTSKTILVLCQDVTLLQQVTAQRNEATQLAESERSLTEWLSHEIRNPLSVVMEAAQTLEAAAQDAPMNAMPSDLHHSVFGGSYLQLIRHSITYVVDILTNMLDLNQLAEGKMTLRPETCRVCDDILLPTKYMMTGMKRQVPVEISGPNVELHVDKLRLKQVFCNLISNANKYTSEGVIRIQVHEPSNNDGRLTITISDSGVGISPAHYPHLFSRFEKLGSSINGAGIGLCLCKNLLTAMGGDICLNKEYHSGIVGFPGAQFVVQIPCTTVPAPPAFDALSAALMATAAATTKPTKKKCVTQATTTMRPKIPPNTHLRGNFRILIVDDELIGQKLLVRRFQRIFPSATIDTSPSGERAVEMATSTKTQQPYDLITMDHYMAVHEMTGSETIRALRTQGVNALIVGISGNAMRQEHLAAGADEFFQKPLPATNIVVEQLWGKIPPPAGWKVLLVDDTEVNLHLLERKLQAVAVPHASASEPRWDIVQCTVGARAKVLMEENRYDMVVMDQTLENPSSCESLTGTELGKLGRKTQNKDVIFVLNSGSPVGNGELPSCFDLSWSKPLPSVEELRNDLYRQLLVCPKAATGPVKQ</sequence>